<evidence type="ECO:0000256" key="1">
    <source>
        <dbReference type="SAM" id="MobiDB-lite"/>
    </source>
</evidence>
<feature type="compositionally biased region" description="Basic and acidic residues" evidence="1">
    <location>
        <begin position="26"/>
        <end position="37"/>
    </location>
</feature>
<reference evidence="2 3" key="1">
    <citation type="journal article" date="2019" name="Nat. Plants">
        <title>Genome sequencing of Musa balbisiana reveals subgenome evolution and function divergence in polyploid bananas.</title>
        <authorList>
            <person name="Yao X."/>
        </authorList>
    </citation>
    <scope>NUCLEOTIDE SEQUENCE [LARGE SCALE GENOMIC DNA]</scope>
    <source>
        <strain evidence="3">cv. DH-PKW</strain>
        <tissue evidence="2">Leaves</tissue>
    </source>
</reference>
<gene>
    <name evidence="2" type="ORF">C4D60_Mb07t18700</name>
</gene>
<name>A0A4S8JG98_MUSBA</name>
<comment type="caution">
    <text evidence="2">The sequence shown here is derived from an EMBL/GenBank/DDBJ whole genome shotgun (WGS) entry which is preliminary data.</text>
</comment>
<sequence>MVTGNPPMIGSGGDGFGGEDLGFLLREQKGRDRERELSIGSAPPTVEGSLTAMGGISGRQVASGISDLPARGESLVPARTRMKLKLCS</sequence>
<feature type="compositionally biased region" description="Gly residues" evidence="1">
    <location>
        <begin position="10"/>
        <end position="20"/>
    </location>
</feature>
<feature type="region of interest" description="Disordered" evidence="1">
    <location>
        <begin position="1"/>
        <end position="49"/>
    </location>
</feature>
<accession>A0A4S8JG98</accession>
<dbReference type="AlphaFoldDB" id="A0A4S8JG98"/>
<evidence type="ECO:0000313" key="2">
    <source>
        <dbReference type="EMBL" id="THU61003.1"/>
    </source>
</evidence>
<dbReference type="Proteomes" id="UP000317650">
    <property type="component" value="Chromosome 7"/>
</dbReference>
<protein>
    <submittedName>
        <fullName evidence="2">Uncharacterized protein</fullName>
    </submittedName>
</protein>
<proteinExistence type="predicted"/>
<organism evidence="2 3">
    <name type="scientific">Musa balbisiana</name>
    <name type="common">Banana</name>
    <dbReference type="NCBI Taxonomy" id="52838"/>
    <lineage>
        <taxon>Eukaryota</taxon>
        <taxon>Viridiplantae</taxon>
        <taxon>Streptophyta</taxon>
        <taxon>Embryophyta</taxon>
        <taxon>Tracheophyta</taxon>
        <taxon>Spermatophyta</taxon>
        <taxon>Magnoliopsida</taxon>
        <taxon>Liliopsida</taxon>
        <taxon>Zingiberales</taxon>
        <taxon>Musaceae</taxon>
        <taxon>Musa</taxon>
    </lineage>
</organism>
<keyword evidence="3" id="KW-1185">Reference proteome</keyword>
<dbReference type="STRING" id="52838.A0A4S8JG98"/>
<evidence type="ECO:0000313" key="3">
    <source>
        <dbReference type="Proteomes" id="UP000317650"/>
    </source>
</evidence>
<dbReference type="EMBL" id="PYDT01000005">
    <property type="protein sequence ID" value="THU61003.1"/>
    <property type="molecule type" value="Genomic_DNA"/>
</dbReference>